<evidence type="ECO:0000313" key="4">
    <source>
        <dbReference type="Proteomes" id="UP001433071"/>
    </source>
</evidence>
<dbReference type="Pfam" id="PF14300">
    <property type="entry name" value="DMP19"/>
    <property type="match status" value="1"/>
</dbReference>
<dbReference type="InterPro" id="IPR025402">
    <property type="entry name" value="DMP19_C"/>
</dbReference>
<protein>
    <submittedName>
        <fullName evidence="3">DMP19 family protein</fullName>
    </submittedName>
</protein>
<accession>A0ABV1YZG0</accession>
<dbReference type="Gene3D" id="1.20.1420.60">
    <property type="match status" value="1"/>
</dbReference>
<gene>
    <name evidence="3" type="ORF">NKI36_12975</name>
</gene>
<dbReference type="Proteomes" id="UP001433071">
    <property type="component" value="Unassembled WGS sequence"/>
</dbReference>
<evidence type="ECO:0000256" key="1">
    <source>
        <dbReference type="SAM" id="MobiDB-lite"/>
    </source>
</evidence>
<reference evidence="3 4" key="1">
    <citation type="journal article" date="2024" name="Proc. Natl. Acad. Sci. U.S.A.">
        <title>The evolutionary genomics of adaptation to stress in wild rhizobium bacteria.</title>
        <authorList>
            <person name="Kehlet-Delgado H."/>
            <person name="Montoya A.P."/>
            <person name="Jensen K.T."/>
            <person name="Wendlandt C.E."/>
            <person name="Dexheimer C."/>
            <person name="Roberts M."/>
            <person name="Torres Martinez L."/>
            <person name="Friesen M.L."/>
            <person name="Griffitts J.S."/>
            <person name="Porter S.S."/>
        </authorList>
    </citation>
    <scope>NUCLEOTIDE SEQUENCE [LARGE SCALE GENOMIC DNA]</scope>
    <source>
        <strain evidence="3 4">M0641</strain>
    </source>
</reference>
<keyword evidence="4" id="KW-1185">Reference proteome</keyword>
<feature type="domain" description="DNA mimic protein DMP19 C-terminal" evidence="2">
    <location>
        <begin position="71"/>
        <end position="181"/>
    </location>
</feature>
<name>A0ABV1YZG0_9HYPH</name>
<feature type="region of interest" description="Disordered" evidence="1">
    <location>
        <begin position="1"/>
        <end position="23"/>
    </location>
</feature>
<evidence type="ECO:0000313" key="3">
    <source>
        <dbReference type="EMBL" id="MER9404961.1"/>
    </source>
</evidence>
<comment type="caution">
    <text evidence="3">The sequence shown here is derived from an EMBL/GenBank/DDBJ whole genome shotgun (WGS) entry which is preliminary data.</text>
</comment>
<proteinExistence type="predicted"/>
<dbReference type="RefSeq" id="WP_352557952.1">
    <property type="nucleotide sequence ID" value="NZ_JAMYQB010000009.1"/>
</dbReference>
<evidence type="ECO:0000259" key="2">
    <source>
        <dbReference type="Pfam" id="PF14300"/>
    </source>
</evidence>
<sequence length="419" mass="45509">MFGFFSRKSKKTPEKPASESGKQLKFGPPLPVVVLRSNVEDADEQPFFLVFAVMQFVTAMVSKGLYRYPEIDPKAMQVLHADSYSSEVKNGGHSQFIHNAGQEIGAMIANARAGLTACGAKGQLATLEKMSGWIVDHPDEAAEQTGFEGGRDDFLDTLDHAFYVADEAAPMENLLARWIASWPDLQIVDSVDYDDVIHRLVMANPRREGRLLRKSVGNLAGQMILSWRDVGAGLACAKIAPPEVKMAFGMARMLDVEGEKQMVFQLQTSAKKTRLCSATETHVTVYEYISPEESPVVPQGENTLGANAPKVGARLGRAEEPEITTVIELAEQFHAPAAVDLLLRKAGFDPTDAIVSANSVVQQEEGPIVNWVVLASGQPFLFRSSPRGGVLLHGKDDESLAEAVMAELGEHFDRSAAAG</sequence>
<organism evidence="3 4">
    <name type="scientific">Mesorhizobium caraganae</name>
    <dbReference type="NCBI Taxonomy" id="483206"/>
    <lineage>
        <taxon>Bacteria</taxon>
        <taxon>Pseudomonadati</taxon>
        <taxon>Pseudomonadota</taxon>
        <taxon>Alphaproteobacteria</taxon>
        <taxon>Hyphomicrobiales</taxon>
        <taxon>Phyllobacteriaceae</taxon>
        <taxon>Mesorhizobium</taxon>
    </lineage>
</organism>
<dbReference type="EMBL" id="JAMYQB010000009">
    <property type="protein sequence ID" value="MER9404961.1"/>
    <property type="molecule type" value="Genomic_DNA"/>
</dbReference>